<evidence type="ECO:0000256" key="3">
    <source>
        <dbReference type="ARBA" id="ARBA00023002"/>
    </source>
</evidence>
<dbReference type="AlphaFoldDB" id="A0A2M8PH49"/>
<keyword evidence="2" id="KW-0479">Metal-binding</keyword>
<dbReference type="Proteomes" id="UP000229681">
    <property type="component" value="Unassembled WGS sequence"/>
</dbReference>
<evidence type="ECO:0000256" key="4">
    <source>
        <dbReference type="ARBA" id="ARBA00023004"/>
    </source>
</evidence>
<dbReference type="InterPro" id="IPR051460">
    <property type="entry name" value="HdrC_iron-sulfur_subunit"/>
</dbReference>
<keyword evidence="1" id="KW-0004">4Fe-4S</keyword>
<dbReference type="Pfam" id="PF02754">
    <property type="entry name" value="CCG"/>
    <property type="match status" value="2"/>
</dbReference>
<dbReference type="GO" id="GO:0016491">
    <property type="term" value="F:oxidoreductase activity"/>
    <property type="evidence" value="ECO:0007669"/>
    <property type="project" value="UniProtKB-KW"/>
</dbReference>
<feature type="transmembrane region" description="Helical" evidence="6">
    <location>
        <begin position="217"/>
        <end position="235"/>
    </location>
</feature>
<dbReference type="PANTHER" id="PTHR43255">
    <property type="entry name" value="IRON-SULFUR-BINDING OXIDOREDUCTASE FADF-RELATED-RELATED"/>
    <property type="match status" value="1"/>
</dbReference>
<proteinExistence type="predicted"/>
<evidence type="ECO:0000256" key="5">
    <source>
        <dbReference type="ARBA" id="ARBA00023014"/>
    </source>
</evidence>
<evidence type="ECO:0000313" key="8">
    <source>
        <dbReference type="EMBL" id="PJF36878.1"/>
    </source>
</evidence>
<keyword evidence="6" id="KW-0472">Membrane</keyword>
<dbReference type="Gene3D" id="1.20.950.20">
    <property type="entry name" value="Transmembrane di-heme cytochromes, Chain C"/>
    <property type="match status" value="1"/>
</dbReference>
<feature type="transmembrane region" description="Helical" evidence="6">
    <location>
        <begin position="105"/>
        <end position="131"/>
    </location>
</feature>
<keyword evidence="5" id="KW-0411">Iron-sulfur</keyword>
<keyword evidence="3" id="KW-0560">Oxidoreductase</keyword>
<dbReference type="EMBL" id="PGTM01000026">
    <property type="protein sequence ID" value="PJF36878.1"/>
    <property type="molecule type" value="Genomic_DNA"/>
</dbReference>
<dbReference type="PANTHER" id="PTHR43255:SF1">
    <property type="entry name" value="IRON-SULFUR-BINDING OXIDOREDUCTASE FADF-RELATED"/>
    <property type="match status" value="1"/>
</dbReference>
<accession>A0A2M8PH49</accession>
<dbReference type="GO" id="GO:0051539">
    <property type="term" value="F:4 iron, 4 sulfur cluster binding"/>
    <property type="evidence" value="ECO:0007669"/>
    <property type="project" value="UniProtKB-KW"/>
</dbReference>
<protein>
    <submittedName>
        <fullName evidence="8">[Fe-S]-binding protein</fullName>
    </submittedName>
</protein>
<evidence type="ECO:0000259" key="7">
    <source>
        <dbReference type="PROSITE" id="PS51379"/>
    </source>
</evidence>
<dbReference type="Gene3D" id="1.10.1060.10">
    <property type="entry name" value="Alpha-helical ferredoxin"/>
    <property type="match status" value="1"/>
</dbReference>
<dbReference type="PROSITE" id="PS00198">
    <property type="entry name" value="4FE4S_FER_1"/>
    <property type="match status" value="2"/>
</dbReference>
<keyword evidence="6" id="KW-1133">Transmembrane helix</keyword>
<dbReference type="InterPro" id="IPR017896">
    <property type="entry name" value="4Fe4S_Fe-S-bd"/>
</dbReference>
<organism evidence="8 9">
    <name type="scientific">Candidatus Thermofonsia Clade 1 bacterium</name>
    <dbReference type="NCBI Taxonomy" id="2364210"/>
    <lineage>
        <taxon>Bacteria</taxon>
        <taxon>Bacillati</taxon>
        <taxon>Chloroflexota</taxon>
        <taxon>Candidatus Thermofontia</taxon>
        <taxon>Candidatus Thermofonsia Clade 1</taxon>
    </lineage>
</organism>
<keyword evidence="4" id="KW-0408">Iron</keyword>
<evidence type="ECO:0000256" key="6">
    <source>
        <dbReference type="SAM" id="Phobius"/>
    </source>
</evidence>
<dbReference type="GO" id="GO:0005886">
    <property type="term" value="C:plasma membrane"/>
    <property type="evidence" value="ECO:0007669"/>
    <property type="project" value="TreeGrafter"/>
</dbReference>
<dbReference type="Pfam" id="PF13183">
    <property type="entry name" value="Fer4_8"/>
    <property type="match status" value="1"/>
</dbReference>
<comment type="caution">
    <text evidence="8">The sequence shown here is derived from an EMBL/GenBank/DDBJ whole genome shotgun (WGS) entry which is preliminary data.</text>
</comment>
<feature type="transmembrane region" description="Helical" evidence="6">
    <location>
        <begin position="67"/>
        <end position="85"/>
    </location>
</feature>
<dbReference type="InterPro" id="IPR009051">
    <property type="entry name" value="Helical_ferredxn"/>
</dbReference>
<dbReference type="InterPro" id="IPR017900">
    <property type="entry name" value="4Fe4S_Fe_S_CS"/>
</dbReference>
<name>A0A2M8PH49_9CHLR</name>
<keyword evidence="6" id="KW-0812">Transmembrane</keyword>
<dbReference type="InterPro" id="IPR004017">
    <property type="entry name" value="Cys_rich_dom"/>
</dbReference>
<dbReference type="SUPFAM" id="SSF46548">
    <property type="entry name" value="alpha-helical ferredoxin"/>
    <property type="match status" value="1"/>
</dbReference>
<dbReference type="InterPro" id="IPR036197">
    <property type="entry name" value="NarG-like_sf"/>
</dbReference>
<dbReference type="PROSITE" id="PS51379">
    <property type="entry name" value="4FE4S_FER_2"/>
    <property type="match status" value="2"/>
</dbReference>
<sequence>MLSTFEKIAFIVLAVASVAIAVRGFRQMWQIVRRGSDKLYLERLPQRAWRALRIYLSQQTTLRTRRLVSLLHLGVVWGFTFYFVVNLGDVLEGFIADFKFLGTEGVLAAGYRLLGDFLSVAVLVGVTYFLLRRFVFGDKALSFHENVLVHPNVARGHIRRDSLIVGVFILAHVGARFLGQSVQIAMGEGVQPQPFATAVANLWSGMGAEVQLLLDHAFWWIALGGILLFLPYFPYSKHAHLFMAPLNYLTKPLRRSLGELAPEDFEDETREQFGVGKLEHLPQTHLMDAFACIMCNRCQDVCPAYVTGKELSPSAYEINKRFLIKERMTALANGAETELPLVGTALSESALWACTACGACVDICPVGNEPMLDILYMRRDQVLVQANFPSELKGAFNGMERQGNPWQISESRLKWAEGLDVPTVEDKPDFEILYWVGCAASFEPRAQQTARAFVQLLRMAGVNFAVLGERESCTGDTARRAGNEFLYAEMAKANVETLNAVKPKRIVTTCPHCLHNLGKEYHQFGGNYTVIHHTELIEELIAAGKLPASAHPNRQPNVTFHDPCYLGRHNSVIEAPRAALRQGAGVNLVEMARHGRQSFCCGAGGAQFWKEEEHGAARVNLTRYQEARATGAQTLAVGCPFCMRMFSDAHGELGGEMQIKDVAEIIAERLQVRAPAAD</sequence>
<evidence type="ECO:0000256" key="1">
    <source>
        <dbReference type="ARBA" id="ARBA00022485"/>
    </source>
</evidence>
<feature type="domain" description="4Fe-4S ferredoxin-type" evidence="7">
    <location>
        <begin position="283"/>
        <end position="312"/>
    </location>
</feature>
<feature type="domain" description="4Fe-4S ferredoxin-type" evidence="7">
    <location>
        <begin position="343"/>
        <end position="374"/>
    </location>
</feature>
<gene>
    <name evidence="8" type="ORF">CUN49_03170</name>
</gene>
<dbReference type="SUPFAM" id="SSF103501">
    <property type="entry name" value="Respiratory nitrate reductase 1 gamma chain"/>
    <property type="match status" value="1"/>
</dbReference>
<evidence type="ECO:0000313" key="9">
    <source>
        <dbReference type="Proteomes" id="UP000229681"/>
    </source>
</evidence>
<feature type="transmembrane region" description="Helical" evidence="6">
    <location>
        <begin position="6"/>
        <end position="25"/>
    </location>
</feature>
<evidence type="ECO:0000256" key="2">
    <source>
        <dbReference type="ARBA" id="ARBA00022723"/>
    </source>
</evidence>
<reference evidence="8 9" key="1">
    <citation type="submission" date="2017-11" db="EMBL/GenBank/DDBJ databases">
        <title>Evolution of Phototrophy in the Chloroflexi Phylum Driven by Horizontal Gene Transfer.</title>
        <authorList>
            <person name="Ward L.M."/>
            <person name="Hemp J."/>
            <person name="Shih P.M."/>
            <person name="Mcglynn S.E."/>
            <person name="Fischer W."/>
        </authorList>
    </citation>
    <scope>NUCLEOTIDE SEQUENCE [LARGE SCALE GENOMIC DNA]</scope>
    <source>
        <strain evidence="8">JP3_13</strain>
    </source>
</reference>
<dbReference type="GO" id="GO:0046872">
    <property type="term" value="F:metal ion binding"/>
    <property type="evidence" value="ECO:0007669"/>
    <property type="project" value="UniProtKB-KW"/>
</dbReference>